<name>A0A6C0LN79_9ZZZZ</name>
<dbReference type="AlphaFoldDB" id="A0A6C0LN79"/>
<dbReference type="CDD" id="cd00209">
    <property type="entry name" value="DHFR"/>
    <property type="match status" value="1"/>
</dbReference>
<protein>
    <recommendedName>
        <fullName evidence="2">dihydrofolate reductase</fullName>
        <ecNumber evidence="2">1.5.1.3</ecNumber>
    </recommendedName>
</protein>
<proteinExistence type="predicted"/>
<dbReference type="GO" id="GO:0046654">
    <property type="term" value="P:tetrahydrofolate biosynthetic process"/>
    <property type="evidence" value="ECO:0007669"/>
    <property type="project" value="InterPro"/>
</dbReference>
<evidence type="ECO:0000256" key="4">
    <source>
        <dbReference type="ARBA" id="ARBA00022857"/>
    </source>
</evidence>
<dbReference type="InterPro" id="IPR001796">
    <property type="entry name" value="DHFR_dom"/>
</dbReference>
<evidence type="ECO:0000313" key="7">
    <source>
        <dbReference type="EMBL" id="QHU31191.1"/>
    </source>
</evidence>
<dbReference type="GO" id="GO:0005739">
    <property type="term" value="C:mitochondrion"/>
    <property type="evidence" value="ECO:0007669"/>
    <property type="project" value="TreeGrafter"/>
</dbReference>
<dbReference type="PRINTS" id="PR00070">
    <property type="entry name" value="DHFR"/>
</dbReference>
<dbReference type="PANTHER" id="PTHR48069">
    <property type="entry name" value="DIHYDROFOLATE REDUCTASE"/>
    <property type="match status" value="1"/>
</dbReference>
<dbReference type="Gene3D" id="3.40.430.10">
    <property type="entry name" value="Dihydrofolate Reductase, subunit A"/>
    <property type="match status" value="1"/>
</dbReference>
<evidence type="ECO:0000256" key="1">
    <source>
        <dbReference type="ARBA" id="ARBA00004903"/>
    </source>
</evidence>
<dbReference type="GO" id="GO:0004146">
    <property type="term" value="F:dihydrofolate reductase activity"/>
    <property type="evidence" value="ECO:0007669"/>
    <property type="project" value="UniProtKB-EC"/>
</dbReference>
<evidence type="ECO:0000256" key="2">
    <source>
        <dbReference type="ARBA" id="ARBA00012856"/>
    </source>
</evidence>
<keyword evidence="5" id="KW-0560">Oxidoreductase</keyword>
<dbReference type="Pfam" id="PF00186">
    <property type="entry name" value="DHFR_1"/>
    <property type="match status" value="1"/>
</dbReference>
<evidence type="ECO:0000256" key="3">
    <source>
        <dbReference type="ARBA" id="ARBA00022563"/>
    </source>
</evidence>
<evidence type="ECO:0000256" key="5">
    <source>
        <dbReference type="ARBA" id="ARBA00023002"/>
    </source>
</evidence>
<feature type="domain" description="DHFR" evidence="6">
    <location>
        <begin position="3"/>
        <end position="204"/>
    </location>
</feature>
<evidence type="ECO:0000259" key="6">
    <source>
        <dbReference type="PROSITE" id="PS51330"/>
    </source>
</evidence>
<dbReference type="GO" id="GO:0050661">
    <property type="term" value="F:NADP binding"/>
    <property type="evidence" value="ECO:0007669"/>
    <property type="project" value="InterPro"/>
</dbReference>
<comment type="pathway">
    <text evidence="1">Cofactor biosynthesis; tetrahydrofolate biosynthesis; 5,6,7,8-tetrahydrofolate from 7,8-dihydrofolate: step 1/1.</text>
</comment>
<dbReference type="InterPro" id="IPR024072">
    <property type="entry name" value="DHFR-like_dom_sf"/>
</dbReference>
<dbReference type="EMBL" id="MN740525">
    <property type="protein sequence ID" value="QHU31191.1"/>
    <property type="molecule type" value="Genomic_DNA"/>
</dbReference>
<reference evidence="7" key="1">
    <citation type="journal article" date="2020" name="Nature">
        <title>Giant virus diversity and host interactions through global metagenomics.</title>
        <authorList>
            <person name="Schulz F."/>
            <person name="Roux S."/>
            <person name="Paez-Espino D."/>
            <person name="Jungbluth S."/>
            <person name="Walsh D.A."/>
            <person name="Denef V.J."/>
            <person name="McMahon K.D."/>
            <person name="Konstantinidis K.T."/>
            <person name="Eloe-Fadrosh E.A."/>
            <person name="Kyrpides N.C."/>
            <person name="Woyke T."/>
        </authorList>
    </citation>
    <scope>NUCLEOTIDE SEQUENCE</scope>
    <source>
        <strain evidence="7">GVMAG-M-3300027963-21</strain>
    </source>
</reference>
<keyword evidence="3" id="KW-0554">One-carbon metabolism</keyword>
<dbReference type="GO" id="GO:0046452">
    <property type="term" value="P:dihydrofolate metabolic process"/>
    <property type="evidence" value="ECO:0007669"/>
    <property type="project" value="TreeGrafter"/>
</dbReference>
<accession>A0A6C0LN79</accession>
<dbReference type="PROSITE" id="PS51330">
    <property type="entry name" value="DHFR_2"/>
    <property type="match status" value="1"/>
</dbReference>
<dbReference type="SUPFAM" id="SSF53597">
    <property type="entry name" value="Dihydrofolate reductase-like"/>
    <property type="match status" value="1"/>
</dbReference>
<dbReference type="InterPro" id="IPR012259">
    <property type="entry name" value="DHFR"/>
</dbReference>
<dbReference type="GO" id="GO:0046655">
    <property type="term" value="P:folic acid metabolic process"/>
    <property type="evidence" value="ECO:0007669"/>
    <property type="project" value="TreeGrafter"/>
</dbReference>
<dbReference type="EC" id="1.5.1.3" evidence="2"/>
<organism evidence="7">
    <name type="scientific">viral metagenome</name>
    <dbReference type="NCBI Taxonomy" id="1070528"/>
    <lineage>
        <taxon>unclassified sequences</taxon>
        <taxon>metagenomes</taxon>
        <taxon>organismal metagenomes</taxon>
    </lineage>
</organism>
<keyword evidence="4" id="KW-0521">NADP</keyword>
<dbReference type="PANTHER" id="PTHR48069:SF3">
    <property type="entry name" value="DIHYDROFOLATE REDUCTASE"/>
    <property type="match status" value="1"/>
</dbReference>
<dbReference type="GO" id="GO:0006730">
    <property type="term" value="P:one-carbon metabolic process"/>
    <property type="evidence" value="ECO:0007669"/>
    <property type="project" value="UniProtKB-KW"/>
</dbReference>
<sequence>MKPLSIIVASSLEYGIGYENKLCWNIPNELKQFRDITMRRHDKNKKNCVIMGKNTWYSLPSSASPLKDRINIIISANDYDKITKEIAEGDKHEHCRVFRTIEDALCYIDSSDSSDGSDGIETAFVIGGAKIYNAFLEKYIRRINSIYWTIVYDKNYVCDRFIASNIIYNHFSFLKEDIIINDRYVSMYGVNKNNLNTVIDEPPD</sequence>